<dbReference type="Pfam" id="PF00175">
    <property type="entry name" value="NAD_binding_1"/>
    <property type="match status" value="1"/>
</dbReference>
<comment type="similarity">
    <text evidence="2">Belongs to the flavoprotein pyridine nucleotide cytochrome reductase family.</text>
</comment>
<evidence type="ECO:0000256" key="5">
    <source>
        <dbReference type="ARBA" id="ARBA00023002"/>
    </source>
</evidence>
<gene>
    <name evidence="8" type="ORF">DL762_006717</name>
</gene>
<sequence length="117" mass="12911">METATLWLKARNDTSTEPGSSLADANKGEEDILPKGLYDFQITSKDHLSVTHVLSHPGDGWEGLKGHVNEEIIKKSPFKPDEESVVFLCGPPVIIQKAGLPALKRWGYGEDENMFGF</sequence>
<dbReference type="Proteomes" id="UP000294003">
    <property type="component" value="Unassembled WGS sequence"/>
</dbReference>
<dbReference type="PANTHER" id="PTHR19370:SF185">
    <property type="entry name" value="NADH-CYTOCHROME B5 REDUCTASE"/>
    <property type="match status" value="1"/>
</dbReference>
<name>A0ABY0H2B2_9PEZI</name>
<dbReference type="EMBL" id="QJNS01000222">
    <property type="protein sequence ID" value="RYO82236.1"/>
    <property type="molecule type" value="Genomic_DNA"/>
</dbReference>
<dbReference type="InterPro" id="IPR039261">
    <property type="entry name" value="FNR_nucleotide-bd"/>
</dbReference>
<dbReference type="PANTHER" id="PTHR19370">
    <property type="entry name" value="NADH-CYTOCHROME B5 REDUCTASE"/>
    <property type="match status" value="1"/>
</dbReference>
<comment type="caution">
    <text evidence="8">The sequence shown here is derived from an EMBL/GenBank/DDBJ whole genome shotgun (WGS) entry which is preliminary data.</text>
</comment>
<feature type="domain" description="Oxidoreductase FAD/NAD(P)-binding" evidence="7">
    <location>
        <begin position="20"/>
        <end position="97"/>
    </location>
</feature>
<comment type="cofactor">
    <cofactor evidence="1">
        <name>FAD</name>
        <dbReference type="ChEBI" id="CHEBI:57692"/>
    </cofactor>
</comment>
<reference evidence="8 9" key="1">
    <citation type="submission" date="2018-06" db="EMBL/GenBank/DDBJ databases">
        <title>Complete Genomes of Monosporascus.</title>
        <authorList>
            <person name="Robinson A.J."/>
            <person name="Natvig D.O."/>
        </authorList>
    </citation>
    <scope>NUCLEOTIDE SEQUENCE [LARGE SCALE GENOMIC DNA]</scope>
    <source>
        <strain evidence="8 9">CBS 609.92</strain>
    </source>
</reference>
<evidence type="ECO:0000256" key="3">
    <source>
        <dbReference type="ARBA" id="ARBA00022630"/>
    </source>
</evidence>
<dbReference type="SUPFAM" id="SSF52343">
    <property type="entry name" value="Ferredoxin reductase-like, C-terminal NADP-linked domain"/>
    <property type="match status" value="1"/>
</dbReference>
<keyword evidence="9" id="KW-1185">Reference proteome</keyword>
<organism evidence="8 9">
    <name type="scientific">Monosporascus cannonballus</name>
    <dbReference type="NCBI Taxonomy" id="155416"/>
    <lineage>
        <taxon>Eukaryota</taxon>
        <taxon>Fungi</taxon>
        <taxon>Dikarya</taxon>
        <taxon>Ascomycota</taxon>
        <taxon>Pezizomycotina</taxon>
        <taxon>Sordariomycetes</taxon>
        <taxon>Xylariomycetidae</taxon>
        <taxon>Xylariales</taxon>
        <taxon>Xylariales incertae sedis</taxon>
        <taxon>Monosporascus</taxon>
    </lineage>
</organism>
<evidence type="ECO:0000256" key="1">
    <source>
        <dbReference type="ARBA" id="ARBA00001974"/>
    </source>
</evidence>
<feature type="region of interest" description="Disordered" evidence="6">
    <location>
        <begin position="1"/>
        <end position="28"/>
    </location>
</feature>
<evidence type="ECO:0000256" key="6">
    <source>
        <dbReference type="SAM" id="MobiDB-lite"/>
    </source>
</evidence>
<evidence type="ECO:0000256" key="4">
    <source>
        <dbReference type="ARBA" id="ARBA00022827"/>
    </source>
</evidence>
<proteinExistence type="inferred from homology"/>
<keyword evidence="4" id="KW-0274">FAD</keyword>
<evidence type="ECO:0000256" key="2">
    <source>
        <dbReference type="ARBA" id="ARBA00006105"/>
    </source>
</evidence>
<accession>A0ABY0H2B2</accession>
<keyword evidence="5" id="KW-0560">Oxidoreductase</keyword>
<evidence type="ECO:0000313" key="8">
    <source>
        <dbReference type="EMBL" id="RYO82236.1"/>
    </source>
</evidence>
<protein>
    <recommendedName>
        <fullName evidence="7">Oxidoreductase FAD/NAD(P)-binding domain-containing protein</fullName>
    </recommendedName>
</protein>
<dbReference type="InterPro" id="IPR001834">
    <property type="entry name" value="CBR-like"/>
</dbReference>
<keyword evidence="3" id="KW-0285">Flavoprotein</keyword>
<dbReference type="Gene3D" id="3.40.50.80">
    <property type="entry name" value="Nucleotide-binding domain of ferredoxin-NADP reductase (FNR) module"/>
    <property type="match status" value="1"/>
</dbReference>
<evidence type="ECO:0000259" key="7">
    <source>
        <dbReference type="Pfam" id="PF00175"/>
    </source>
</evidence>
<dbReference type="InterPro" id="IPR001433">
    <property type="entry name" value="OxRdtase_FAD/NAD-bd"/>
</dbReference>
<evidence type="ECO:0000313" key="9">
    <source>
        <dbReference type="Proteomes" id="UP000294003"/>
    </source>
</evidence>